<evidence type="ECO:0000313" key="1">
    <source>
        <dbReference type="EMBL" id="MBF2715505.1"/>
    </source>
</evidence>
<dbReference type="AlphaFoldDB" id="A0AAE2UV84"/>
<organism evidence="1 2">
    <name type="scientific">Agrobacterium vitis</name>
    <name type="common">Rhizobium vitis</name>
    <dbReference type="NCBI Taxonomy" id="373"/>
    <lineage>
        <taxon>Bacteria</taxon>
        <taxon>Pseudomonadati</taxon>
        <taxon>Pseudomonadota</taxon>
        <taxon>Alphaproteobacteria</taxon>
        <taxon>Hyphomicrobiales</taxon>
        <taxon>Rhizobiaceae</taxon>
        <taxon>Rhizobium/Agrobacterium group</taxon>
        <taxon>Agrobacterium</taxon>
    </lineage>
</organism>
<gene>
    <name evidence="1" type="ORF">IEI95_014895</name>
</gene>
<sequence length="209" mass="22619">MRDIDSATLAALERAPIDSFAPRTLAWFTAKERSTGHTVGRGFWSGDEDLNLTVFSGLDGSLVSRSYIAAGNLLKVSDIPQTSDFTVQTITIDISQIADAARQLVREYDLRLGKVEIHELLIDPKTGEQIAPGMIIFMGEIDGAPIKTPRSGGTGSASIKAVSDVMSMLTRSNPVKSSYEGQKARSNDQWGKDTAVIATWKIAWGQKST</sequence>
<protein>
    <submittedName>
        <fullName evidence="1">Uncharacterized protein</fullName>
    </submittedName>
</protein>
<evidence type="ECO:0000313" key="2">
    <source>
        <dbReference type="Proteomes" id="UP000655037"/>
    </source>
</evidence>
<accession>A0AAE2UV84</accession>
<dbReference type="RefSeq" id="WP_194416653.1">
    <property type="nucleotide sequence ID" value="NZ_JACXXJ020000005.1"/>
</dbReference>
<comment type="caution">
    <text evidence="1">The sequence shown here is derived from an EMBL/GenBank/DDBJ whole genome shotgun (WGS) entry which is preliminary data.</text>
</comment>
<reference evidence="1" key="1">
    <citation type="submission" date="2020-11" db="EMBL/GenBank/DDBJ databases">
        <title>Agrobacterium vitis strain K377 genome.</title>
        <authorList>
            <person name="Xi H."/>
        </authorList>
    </citation>
    <scope>NUCLEOTIDE SEQUENCE</scope>
    <source>
        <strain evidence="1">K377</strain>
    </source>
</reference>
<name>A0AAE2UV84_AGRVI</name>
<proteinExistence type="predicted"/>
<dbReference type="Proteomes" id="UP000655037">
    <property type="component" value="Unassembled WGS sequence"/>
</dbReference>
<dbReference type="EMBL" id="JACXXJ020000005">
    <property type="protein sequence ID" value="MBF2715505.1"/>
    <property type="molecule type" value="Genomic_DNA"/>
</dbReference>